<keyword evidence="3" id="KW-1185">Reference proteome</keyword>
<protein>
    <submittedName>
        <fullName evidence="2">Uncharacterized protein</fullName>
    </submittedName>
</protein>
<accession>A0A511DCS2</accession>
<sequence length="100" mass="10898">MLRLETSVMSLLSYRSPEDFPGGRAGVPVDDGGPSVPRNTIACIPEIASSPCPVFSTRRTGNRGTGSRERRFRMYSATPFGTTERERYVFGGPSGQIDPE</sequence>
<evidence type="ECO:0000313" key="2">
    <source>
        <dbReference type="EMBL" id="GEL22592.1"/>
    </source>
</evidence>
<organism evidence="2 3">
    <name type="scientific">Pseudonocardia sulfidoxydans NBRC 16205</name>
    <dbReference type="NCBI Taxonomy" id="1223511"/>
    <lineage>
        <taxon>Bacteria</taxon>
        <taxon>Bacillati</taxon>
        <taxon>Actinomycetota</taxon>
        <taxon>Actinomycetes</taxon>
        <taxon>Pseudonocardiales</taxon>
        <taxon>Pseudonocardiaceae</taxon>
        <taxon>Pseudonocardia</taxon>
    </lineage>
</organism>
<dbReference type="AlphaFoldDB" id="A0A511DCS2"/>
<feature type="region of interest" description="Disordered" evidence="1">
    <location>
        <begin position="15"/>
        <end position="34"/>
    </location>
</feature>
<gene>
    <name evidence="2" type="ORF">PSU4_15460</name>
</gene>
<dbReference type="EMBL" id="BJVJ01000010">
    <property type="protein sequence ID" value="GEL22592.1"/>
    <property type="molecule type" value="Genomic_DNA"/>
</dbReference>
<dbReference type="Proteomes" id="UP000321685">
    <property type="component" value="Unassembled WGS sequence"/>
</dbReference>
<evidence type="ECO:0000256" key="1">
    <source>
        <dbReference type="SAM" id="MobiDB-lite"/>
    </source>
</evidence>
<evidence type="ECO:0000313" key="3">
    <source>
        <dbReference type="Proteomes" id="UP000321685"/>
    </source>
</evidence>
<comment type="caution">
    <text evidence="2">The sequence shown here is derived from an EMBL/GenBank/DDBJ whole genome shotgun (WGS) entry which is preliminary data.</text>
</comment>
<proteinExistence type="predicted"/>
<reference evidence="2 3" key="1">
    <citation type="submission" date="2019-07" db="EMBL/GenBank/DDBJ databases">
        <title>Whole genome shotgun sequence of Pseudonocardia sulfidoxydans NBRC 16205.</title>
        <authorList>
            <person name="Hosoyama A."/>
            <person name="Uohara A."/>
            <person name="Ohji S."/>
            <person name="Ichikawa N."/>
        </authorList>
    </citation>
    <scope>NUCLEOTIDE SEQUENCE [LARGE SCALE GENOMIC DNA]</scope>
    <source>
        <strain evidence="2 3">NBRC 16205</strain>
    </source>
</reference>
<name>A0A511DCS2_9PSEU</name>